<reference evidence="1 2" key="1">
    <citation type="journal article" date="2020" name="Phytopathology">
        <title>Genome Sequence Resources of Colletotrichum truncatum, C. plurivorum, C. musicola, and C. sojae: Four Species Pathogenic to Soybean (Glycine max).</title>
        <authorList>
            <person name="Rogerio F."/>
            <person name="Boufleur T.R."/>
            <person name="Ciampi-Guillardi M."/>
            <person name="Sukno S.A."/>
            <person name="Thon M.R."/>
            <person name="Massola Junior N.S."/>
            <person name="Baroncelli R."/>
        </authorList>
    </citation>
    <scope>NUCLEOTIDE SEQUENCE [LARGE SCALE GENOMIC DNA]</scope>
    <source>
        <strain evidence="1 2">LFN0009</strain>
    </source>
</reference>
<organism evidence="1 2">
    <name type="scientific">Colletotrichum sojae</name>
    <dbReference type="NCBI Taxonomy" id="2175907"/>
    <lineage>
        <taxon>Eukaryota</taxon>
        <taxon>Fungi</taxon>
        <taxon>Dikarya</taxon>
        <taxon>Ascomycota</taxon>
        <taxon>Pezizomycotina</taxon>
        <taxon>Sordariomycetes</taxon>
        <taxon>Hypocreomycetidae</taxon>
        <taxon>Glomerellales</taxon>
        <taxon>Glomerellaceae</taxon>
        <taxon>Colletotrichum</taxon>
        <taxon>Colletotrichum orchidearum species complex</taxon>
    </lineage>
</organism>
<proteinExistence type="predicted"/>
<protein>
    <submittedName>
        <fullName evidence="1">Uncharacterized protein</fullName>
    </submittedName>
</protein>
<sequence length="89" mass="9770">MSAECPQNVSFLYSRTRPEVARWTGSSPKIRSGQVMSVLADEHPNHLPSSRSFNHRLSPQLQWYQGPSPLAAAASTIYGGHQTSSLSET</sequence>
<accession>A0A8H6JVG4</accession>
<dbReference type="Proteomes" id="UP000652219">
    <property type="component" value="Unassembled WGS sequence"/>
</dbReference>
<gene>
    <name evidence="1" type="ORF">CSOJ01_01155</name>
</gene>
<dbReference type="AlphaFoldDB" id="A0A8H6JVG4"/>
<keyword evidence="2" id="KW-1185">Reference proteome</keyword>
<evidence type="ECO:0000313" key="1">
    <source>
        <dbReference type="EMBL" id="KAF6819748.1"/>
    </source>
</evidence>
<dbReference type="EMBL" id="WIGN01000008">
    <property type="protein sequence ID" value="KAF6819748.1"/>
    <property type="molecule type" value="Genomic_DNA"/>
</dbReference>
<evidence type="ECO:0000313" key="2">
    <source>
        <dbReference type="Proteomes" id="UP000652219"/>
    </source>
</evidence>
<comment type="caution">
    <text evidence="1">The sequence shown here is derived from an EMBL/GenBank/DDBJ whole genome shotgun (WGS) entry which is preliminary data.</text>
</comment>
<name>A0A8H6JVG4_9PEZI</name>